<name>A0ABD2MSN1_9CUCU</name>
<dbReference type="EMBL" id="JABFTP020000021">
    <property type="protein sequence ID" value="KAL3269111.1"/>
    <property type="molecule type" value="Genomic_DNA"/>
</dbReference>
<dbReference type="Proteomes" id="UP001516400">
    <property type="component" value="Unassembled WGS sequence"/>
</dbReference>
<gene>
    <name evidence="2" type="ORF">HHI36_008193</name>
</gene>
<dbReference type="AlphaFoldDB" id="A0ABD2MSN1"/>
<feature type="region of interest" description="Disordered" evidence="1">
    <location>
        <begin position="1"/>
        <end position="24"/>
    </location>
</feature>
<keyword evidence="3" id="KW-1185">Reference proteome</keyword>
<evidence type="ECO:0000256" key="1">
    <source>
        <dbReference type="SAM" id="MobiDB-lite"/>
    </source>
</evidence>
<proteinExistence type="predicted"/>
<sequence length="93" mass="10958">MVRDISSEDDIEEEDRKVDNTQATNAQIVEEMRKNHTFKGLQSFRQDFQKSLEFLSDSFKELNRENQALKKQIENEKKELLPVKSQSRTKILG</sequence>
<accession>A0ABD2MSN1</accession>
<organism evidence="2 3">
    <name type="scientific">Cryptolaemus montrouzieri</name>
    <dbReference type="NCBI Taxonomy" id="559131"/>
    <lineage>
        <taxon>Eukaryota</taxon>
        <taxon>Metazoa</taxon>
        <taxon>Ecdysozoa</taxon>
        <taxon>Arthropoda</taxon>
        <taxon>Hexapoda</taxon>
        <taxon>Insecta</taxon>
        <taxon>Pterygota</taxon>
        <taxon>Neoptera</taxon>
        <taxon>Endopterygota</taxon>
        <taxon>Coleoptera</taxon>
        <taxon>Polyphaga</taxon>
        <taxon>Cucujiformia</taxon>
        <taxon>Coccinelloidea</taxon>
        <taxon>Coccinellidae</taxon>
        <taxon>Scymninae</taxon>
        <taxon>Scymnini</taxon>
        <taxon>Cryptolaemus</taxon>
    </lineage>
</organism>
<comment type="caution">
    <text evidence="2">The sequence shown here is derived from an EMBL/GenBank/DDBJ whole genome shotgun (WGS) entry which is preliminary data.</text>
</comment>
<reference evidence="2 3" key="1">
    <citation type="journal article" date="2021" name="BMC Biol.">
        <title>Horizontally acquired antibacterial genes associated with adaptive radiation of ladybird beetles.</title>
        <authorList>
            <person name="Li H.S."/>
            <person name="Tang X.F."/>
            <person name="Huang Y.H."/>
            <person name="Xu Z.Y."/>
            <person name="Chen M.L."/>
            <person name="Du X.Y."/>
            <person name="Qiu B.Y."/>
            <person name="Chen P.T."/>
            <person name="Zhang W."/>
            <person name="Slipinski A."/>
            <person name="Escalona H.E."/>
            <person name="Waterhouse R.M."/>
            <person name="Zwick A."/>
            <person name="Pang H."/>
        </authorList>
    </citation>
    <scope>NUCLEOTIDE SEQUENCE [LARGE SCALE GENOMIC DNA]</scope>
    <source>
        <strain evidence="2">SYSU2018</strain>
    </source>
</reference>
<protein>
    <submittedName>
        <fullName evidence="2">Uncharacterized protein</fullName>
    </submittedName>
</protein>
<evidence type="ECO:0000313" key="2">
    <source>
        <dbReference type="EMBL" id="KAL3269111.1"/>
    </source>
</evidence>
<evidence type="ECO:0000313" key="3">
    <source>
        <dbReference type="Proteomes" id="UP001516400"/>
    </source>
</evidence>